<feature type="compositionally biased region" description="Polar residues" evidence="1">
    <location>
        <begin position="19"/>
        <end position="43"/>
    </location>
</feature>
<evidence type="ECO:0000256" key="1">
    <source>
        <dbReference type="SAM" id="MobiDB-lite"/>
    </source>
</evidence>
<dbReference type="AlphaFoldDB" id="D4H1L7"/>
<proteinExistence type="predicted"/>
<dbReference type="KEGG" id="dap:Dacet_2014"/>
<name>D4H1L7_DENA2</name>
<evidence type="ECO:0008006" key="4">
    <source>
        <dbReference type="Google" id="ProtNLM"/>
    </source>
</evidence>
<dbReference type="InParanoid" id="D4H1L7"/>
<sequence>MYISNSSAQTFGLRYSYAEQQTSKTREGQNTAKSEDSGTTQAETSEKAKGFSDVLDIMSADISPMENLEAYVQKSISKILEKIAKHASETSVSQASRFSVSYTSINISIEFGEGESLSDVKSQLDEMLSEDGYWGVEKTSQRMFDFAVAISGDDPETLQKAKEAVQKGFDQTEALFGGQLPDISYDTYEATMEKFDNYIEQINSSLDETYA</sequence>
<evidence type="ECO:0000313" key="3">
    <source>
        <dbReference type="Proteomes" id="UP000002012"/>
    </source>
</evidence>
<dbReference type="eggNOG" id="ENOG50317IU">
    <property type="taxonomic scope" value="Bacteria"/>
</dbReference>
<dbReference type="Proteomes" id="UP000002012">
    <property type="component" value="Chromosome"/>
</dbReference>
<gene>
    <name evidence="2" type="ordered locus">Dacet_2014</name>
</gene>
<evidence type="ECO:0000313" key="2">
    <source>
        <dbReference type="EMBL" id="ADD68777.1"/>
    </source>
</evidence>
<dbReference type="HOGENOM" id="CLU_099736_0_0_0"/>
<keyword evidence="3" id="KW-1185">Reference proteome</keyword>
<dbReference type="OrthoDB" id="49105at2"/>
<dbReference type="STRING" id="522772.Dacet_2014"/>
<dbReference type="RefSeq" id="WP_013011281.1">
    <property type="nucleotide sequence ID" value="NC_013943.1"/>
</dbReference>
<feature type="region of interest" description="Disordered" evidence="1">
    <location>
        <begin position="19"/>
        <end position="46"/>
    </location>
</feature>
<dbReference type="PaxDb" id="522772-Dacet_2014"/>
<reference evidence="2 3" key="1">
    <citation type="journal article" date="2010" name="Stand. Genomic Sci.">
        <title>Complete genome sequence of Denitrovibrio acetiphilus type strain (N2460).</title>
        <authorList>
            <person name="Kiss H."/>
            <person name="Lang E."/>
            <person name="Lapidus A."/>
            <person name="Copeland A."/>
            <person name="Nolan M."/>
            <person name="Glavina Del Rio T."/>
            <person name="Chen F."/>
            <person name="Lucas S."/>
            <person name="Tice H."/>
            <person name="Cheng J.F."/>
            <person name="Han C."/>
            <person name="Goodwin L."/>
            <person name="Pitluck S."/>
            <person name="Liolios K."/>
            <person name="Pati A."/>
            <person name="Ivanova N."/>
            <person name="Mavromatis K."/>
            <person name="Chen A."/>
            <person name="Palaniappan K."/>
            <person name="Land M."/>
            <person name="Hauser L."/>
            <person name="Chang Y.J."/>
            <person name="Jeffries C.D."/>
            <person name="Detter J.C."/>
            <person name="Brettin T."/>
            <person name="Spring S."/>
            <person name="Rohde M."/>
            <person name="Goker M."/>
            <person name="Woyke T."/>
            <person name="Bristow J."/>
            <person name="Eisen J.A."/>
            <person name="Markowitz V."/>
            <person name="Hugenholtz P."/>
            <person name="Kyrpides N.C."/>
            <person name="Klenk H.P."/>
        </authorList>
    </citation>
    <scope>NUCLEOTIDE SEQUENCE [LARGE SCALE GENOMIC DNA]</scope>
    <source>
        <strain evidence="3">DSM 12809 / NBRC 114555 / N2460</strain>
    </source>
</reference>
<accession>D4H1L7</accession>
<organism evidence="2 3">
    <name type="scientific">Denitrovibrio acetiphilus (strain DSM 12809 / NBRC 114555 / N2460)</name>
    <dbReference type="NCBI Taxonomy" id="522772"/>
    <lineage>
        <taxon>Bacteria</taxon>
        <taxon>Pseudomonadati</taxon>
        <taxon>Deferribacterota</taxon>
        <taxon>Deferribacteres</taxon>
        <taxon>Deferribacterales</taxon>
        <taxon>Geovibrionaceae</taxon>
        <taxon>Denitrovibrio</taxon>
    </lineage>
</organism>
<protein>
    <recommendedName>
        <fullName evidence="4">DUF5610 domain-containing protein</fullName>
    </recommendedName>
</protein>
<dbReference type="EMBL" id="CP001968">
    <property type="protein sequence ID" value="ADD68777.1"/>
    <property type="molecule type" value="Genomic_DNA"/>
</dbReference>